<dbReference type="SUPFAM" id="SSF50494">
    <property type="entry name" value="Trypsin-like serine proteases"/>
    <property type="match status" value="1"/>
</dbReference>
<dbReference type="EMBL" id="JAACNO010003229">
    <property type="protein sequence ID" value="KAF4127672.1"/>
    <property type="molecule type" value="Genomic_DNA"/>
</dbReference>
<dbReference type="InterPro" id="IPR009003">
    <property type="entry name" value="Peptidase_S1_PA"/>
</dbReference>
<accession>A0A8S9TJJ3</accession>
<evidence type="ECO:0000313" key="3">
    <source>
        <dbReference type="Proteomes" id="UP000704712"/>
    </source>
</evidence>
<dbReference type="AlphaFoldDB" id="A0A8S9TJJ3"/>
<comment type="caution">
    <text evidence="2">The sequence shown here is derived from an EMBL/GenBank/DDBJ whole genome shotgun (WGS) entry which is preliminary data.</text>
</comment>
<dbReference type="InterPro" id="IPR043504">
    <property type="entry name" value="Peptidase_S1_PA_chymotrypsin"/>
</dbReference>
<dbReference type="PANTHER" id="PTHR43019">
    <property type="entry name" value="SERINE ENDOPROTEASE DEGS"/>
    <property type="match status" value="1"/>
</dbReference>
<evidence type="ECO:0000256" key="1">
    <source>
        <dbReference type="ARBA" id="ARBA00023026"/>
    </source>
</evidence>
<reference evidence="2" key="1">
    <citation type="submission" date="2020-03" db="EMBL/GenBank/DDBJ databases">
        <title>Hybrid Assembly of Korean Phytophthora infestans isolates.</title>
        <authorList>
            <person name="Prokchorchik M."/>
            <person name="Lee Y."/>
            <person name="Seo J."/>
            <person name="Cho J.-H."/>
            <person name="Park Y.-E."/>
            <person name="Jang D.-C."/>
            <person name="Im J.-S."/>
            <person name="Choi J.-G."/>
            <person name="Park H.-J."/>
            <person name="Lee G.-B."/>
            <person name="Lee Y.-G."/>
            <person name="Hong S.-Y."/>
            <person name="Cho K."/>
            <person name="Sohn K.H."/>
        </authorList>
    </citation>
    <scope>NUCLEOTIDE SEQUENCE</scope>
    <source>
        <strain evidence="2">KR_2_A2</strain>
    </source>
</reference>
<name>A0A8S9TJJ3_PHYIN</name>
<proteinExistence type="predicted"/>
<evidence type="ECO:0000313" key="2">
    <source>
        <dbReference type="EMBL" id="KAF4127672.1"/>
    </source>
</evidence>
<dbReference type="Pfam" id="PF13365">
    <property type="entry name" value="Trypsin_2"/>
    <property type="match status" value="1"/>
</dbReference>
<gene>
    <name evidence="2" type="ORF">GN958_ATG23158</name>
</gene>
<keyword evidence="1" id="KW-0843">Virulence</keyword>
<dbReference type="PANTHER" id="PTHR43019:SF23">
    <property type="entry name" value="PROTEASE DO-LIKE 5, CHLOROPLASTIC"/>
    <property type="match status" value="1"/>
</dbReference>
<dbReference type="Gene3D" id="2.40.10.10">
    <property type="entry name" value="Trypsin-like serine proteases"/>
    <property type="match status" value="2"/>
</dbReference>
<sequence>MVFGRTKRRILQQLQTNNELLRLLLDAAGSRLIISDDQVRQARITGSQALLRITSPGNTCHGTGFFISDDGYLLTARHVIKGANNTEEGNCDATIVGGARVTCRHVQDITGLDLAILKVDHPTPFVFLEPENAFVEDTSVAVIGFGLNDAAPGMVHVPNLTTGHISARRMTTGGLNAADQLCTANINMGVSGGPVMAIQSRRFVGVVFSLDRMYSQDQGQARFYVTTQHSDQWQVIQDHIDHDRRTVTDRAS</sequence>
<dbReference type="Proteomes" id="UP000704712">
    <property type="component" value="Unassembled WGS sequence"/>
</dbReference>
<organism evidence="2 3">
    <name type="scientific">Phytophthora infestans</name>
    <name type="common">Potato late blight agent</name>
    <name type="synonym">Botrytis infestans</name>
    <dbReference type="NCBI Taxonomy" id="4787"/>
    <lineage>
        <taxon>Eukaryota</taxon>
        <taxon>Sar</taxon>
        <taxon>Stramenopiles</taxon>
        <taxon>Oomycota</taxon>
        <taxon>Peronosporomycetes</taxon>
        <taxon>Peronosporales</taxon>
        <taxon>Peronosporaceae</taxon>
        <taxon>Phytophthora</taxon>
    </lineage>
</organism>
<protein>
    <submittedName>
        <fullName evidence="2">Trypsin-like peptidase domain</fullName>
    </submittedName>
</protein>